<accession>A0A1F4U416</accession>
<dbReference type="Pfam" id="PF00535">
    <property type="entry name" value="Glycos_transf_2"/>
    <property type="match status" value="1"/>
</dbReference>
<evidence type="ECO:0000313" key="4">
    <source>
        <dbReference type="Proteomes" id="UP000179242"/>
    </source>
</evidence>
<dbReference type="SUPFAM" id="SSF53448">
    <property type="entry name" value="Nucleotide-diphospho-sugar transferases"/>
    <property type="match status" value="1"/>
</dbReference>
<sequence>MVPDLSIIIVNTNNKKILGECLASIYQNTLKVSFEIIVTDNGSIDGSQEMIKSDYPQVRLIENKENAGFIRASNQGLRTAKGRYRMLLNDDTITKDSAFDKMIDFMDQNPSIGALGPKLLNVDGTIQRQGGLFGKKFYLSQRPVPVDFVIGACLMVRKEVIDKVGLMDEKLFFYNDDLDWCMSIRKAGWKVYFYPDAEIVHYGGLSSKRVFNRRLFVEGFRGGIYFCKKHYGRAAWIIYRFLLAIGIMTAIPLLILSFPFKREKILDRLLAYFDVLSIAVFCYNM</sequence>
<dbReference type="PANTHER" id="PTHR43179:SF7">
    <property type="entry name" value="RHAMNOSYLTRANSFERASE WBBL"/>
    <property type="match status" value="1"/>
</dbReference>
<dbReference type="PANTHER" id="PTHR43179">
    <property type="entry name" value="RHAMNOSYLTRANSFERASE WBBL"/>
    <property type="match status" value="1"/>
</dbReference>
<name>A0A1F4U416_UNCSA</name>
<dbReference type="Proteomes" id="UP000179242">
    <property type="component" value="Unassembled WGS sequence"/>
</dbReference>
<comment type="caution">
    <text evidence="3">The sequence shown here is derived from an EMBL/GenBank/DDBJ whole genome shotgun (WGS) entry which is preliminary data.</text>
</comment>
<organism evidence="3 4">
    <name type="scientific">candidate division WOR-1 bacterium RIFOXYC2_FULL_46_14</name>
    <dbReference type="NCBI Taxonomy" id="1802587"/>
    <lineage>
        <taxon>Bacteria</taxon>
        <taxon>Bacillati</taxon>
        <taxon>Saganbacteria</taxon>
    </lineage>
</organism>
<reference evidence="3 4" key="1">
    <citation type="journal article" date="2016" name="Nat. Commun.">
        <title>Thousands of microbial genomes shed light on interconnected biogeochemical processes in an aquifer system.</title>
        <authorList>
            <person name="Anantharaman K."/>
            <person name="Brown C.T."/>
            <person name="Hug L.A."/>
            <person name="Sharon I."/>
            <person name="Castelle C.J."/>
            <person name="Probst A.J."/>
            <person name="Thomas B.C."/>
            <person name="Singh A."/>
            <person name="Wilkins M.J."/>
            <person name="Karaoz U."/>
            <person name="Brodie E.L."/>
            <person name="Williams K.H."/>
            <person name="Hubbard S.S."/>
            <person name="Banfield J.F."/>
        </authorList>
    </citation>
    <scope>NUCLEOTIDE SEQUENCE [LARGE SCALE GENOMIC DNA]</scope>
</reference>
<feature type="transmembrane region" description="Helical" evidence="1">
    <location>
        <begin position="237"/>
        <end position="259"/>
    </location>
</feature>
<evidence type="ECO:0000313" key="3">
    <source>
        <dbReference type="EMBL" id="OGC39580.1"/>
    </source>
</evidence>
<dbReference type="InterPro" id="IPR001173">
    <property type="entry name" value="Glyco_trans_2-like"/>
</dbReference>
<gene>
    <name evidence="3" type="ORF">A2438_08500</name>
</gene>
<feature type="domain" description="Glycosyltransferase 2-like" evidence="2">
    <location>
        <begin position="6"/>
        <end position="164"/>
    </location>
</feature>
<proteinExistence type="predicted"/>
<evidence type="ECO:0000259" key="2">
    <source>
        <dbReference type="Pfam" id="PF00535"/>
    </source>
</evidence>
<dbReference type="InterPro" id="IPR029044">
    <property type="entry name" value="Nucleotide-diphossugar_trans"/>
</dbReference>
<keyword evidence="1" id="KW-0472">Membrane</keyword>
<keyword evidence="1" id="KW-1133">Transmembrane helix</keyword>
<dbReference type="EMBL" id="MEUJ01000008">
    <property type="protein sequence ID" value="OGC39580.1"/>
    <property type="molecule type" value="Genomic_DNA"/>
</dbReference>
<evidence type="ECO:0000256" key="1">
    <source>
        <dbReference type="SAM" id="Phobius"/>
    </source>
</evidence>
<dbReference type="CDD" id="cd04186">
    <property type="entry name" value="GT_2_like_c"/>
    <property type="match status" value="1"/>
</dbReference>
<dbReference type="Gene3D" id="3.90.550.10">
    <property type="entry name" value="Spore Coat Polysaccharide Biosynthesis Protein SpsA, Chain A"/>
    <property type="match status" value="1"/>
</dbReference>
<keyword evidence="1" id="KW-0812">Transmembrane</keyword>
<dbReference type="AlphaFoldDB" id="A0A1F4U416"/>
<protein>
    <recommendedName>
        <fullName evidence="2">Glycosyltransferase 2-like domain-containing protein</fullName>
    </recommendedName>
</protein>